<dbReference type="GO" id="GO:0055085">
    <property type="term" value="P:transmembrane transport"/>
    <property type="evidence" value="ECO:0007669"/>
    <property type="project" value="InterPro"/>
</dbReference>
<evidence type="ECO:0000256" key="7">
    <source>
        <dbReference type="ARBA" id="ARBA00023136"/>
    </source>
</evidence>
<dbReference type="RefSeq" id="WP_148339072.1">
    <property type="nucleotide sequence ID" value="NZ_LR699119.1"/>
</dbReference>
<feature type="transmembrane region" description="Helical" evidence="9">
    <location>
        <begin position="62"/>
        <end position="84"/>
    </location>
</feature>
<dbReference type="NCBIfam" id="TIGR04408">
    <property type="entry name" value="LptG_lptG"/>
    <property type="match status" value="1"/>
</dbReference>
<feature type="transmembrane region" description="Helical" evidence="9">
    <location>
        <begin position="104"/>
        <end position="123"/>
    </location>
</feature>
<comment type="similarity">
    <text evidence="3">Belongs to the LptF/LptG family.</text>
</comment>
<gene>
    <name evidence="10" type="primary">lptG</name>
    <name evidence="10" type="ORF">AQUSIP_10940</name>
</gene>
<evidence type="ECO:0000256" key="3">
    <source>
        <dbReference type="ARBA" id="ARBA00007725"/>
    </source>
</evidence>
<proteinExistence type="inferred from homology"/>
<comment type="subcellular location">
    <subcellularLocation>
        <location evidence="2">Cell membrane</location>
        <topology evidence="2">Multi-pass membrane protein</topology>
    </subcellularLocation>
</comment>
<dbReference type="PANTHER" id="PTHR33529">
    <property type="entry name" value="SLR0882 PROTEIN-RELATED"/>
    <property type="match status" value="1"/>
</dbReference>
<dbReference type="Proteomes" id="UP000324194">
    <property type="component" value="Chromosome 1"/>
</dbReference>
<comment type="function">
    <text evidence="1">Part of the ABC transporter complex LptBFG involved in the translocation of lipopolysaccharide (LPS) from the inner membrane to the outer membrane.</text>
</comment>
<dbReference type="Pfam" id="PF03739">
    <property type="entry name" value="LptF_LptG"/>
    <property type="match status" value="1"/>
</dbReference>
<comment type="subunit">
    <text evidence="8">Component of the lipopolysaccharide transport and assembly complex. The LptBFG transporter is composed of two ATP-binding proteins (LptB) and two transmembrane proteins (LptF and LptG).</text>
</comment>
<organism evidence="10 11">
    <name type="scientific">Aquicella siphonis</name>
    <dbReference type="NCBI Taxonomy" id="254247"/>
    <lineage>
        <taxon>Bacteria</taxon>
        <taxon>Pseudomonadati</taxon>
        <taxon>Pseudomonadota</taxon>
        <taxon>Gammaproteobacteria</taxon>
        <taxon>Legionellales</taxon>
        <taxon>Coxiellaceae</taxon>
        <taxon>Aquicella</taxon>
    </lineage>
</organism>
<evidence type="ECO:0000256" key="6">
    <source>
        <dbReference type="ARBA" id="ARBA00022989"/>
    </source>
</evidence>
<name>A0A5E4PH77_9COXI</name>
<evidence type="ECO:0000256" key="5">
    <source>
        <dbReference type="ARBA" id="ARBA00022692"/>
    </source>
</evidence>
<dbReference type="AlphaFoldDB" id="A0A5E4PH77"/>
<feature type="transmembrane region" description="Helical" evidence="9">
    <location>
        <begin position="12"/>
        <end position="35"/>
    </location>
</feature>
<feature type="transmembrane region" description="Helical" evidence="9">
    <location>
        <begin position="302"/>
        <end position="321"/>
    </location>
</feature>
<dbReference type="KEGG" id="asip:AQUSIP_10940"/>
<dbReference type="GO" id="GO:0015920">
    <property type="term" value="P:lipopolysaccharide transport"/>
    <property type="evidence" value="ECO:0007669"/>
    <property type="project" value="TreeGrafter"/>
</dbReference>
<keyword evidence="4" id="KW-1003">Cell membrane</keyword>
<sequence>MIKILDRYIAKTIMLATGMAALVITSLLLIMSLLAEAKSIGEGDYGFGQAVIYVLMKLPNDLYHFSPLLVLLGSIVGLSIMSSYRELAVMRASGFSIRQIIKSVLAAALVLILFLSLAGEWIAPGLSYKAVMRKENAKNAGQAVVTASGIWFHIDDNFIHVQRVVGRQLLNGVTWYQFDNDHRLQAAYFAKSLTLQDNEWRMHDVVKTSFYTNRTKSQVFTELPWELKLNSNLLNVGLVDPNEMSLSKLIKFIRYLKQNGLQANEYQFTLWQRVFQPLASLVMIFLAIPFVLGALSTSTMGWRIVVGILAGFAFFILNAMLGQLCVVYQIPALFAAFLPPLLFAALGVLLLKKLIRH</sequence>
<keyword evidence="5 9" id="KW-0812">Transmembrane</keyword>
<dbReference type="InterPro" id="IPR005495">
    <property type="entry name" value="LptG/LptF_permease"/>
</dbReference>
<accession>A0A5E4PH77</accession>
<keyword evidence="7 9" id="KW-0472">Membrane</keyword>
<dbReference type="GO" id="GO:0043190">
    <property type="term" value="C:ATP-binding cassette (ABC) transporter complex"/>
    <property type="evidence" value="ECO:0007669"/>
    <property type="project" value="InterPro"/>
</dbReference>
<keyword evidence="11" id="KW-1185">Reference proteome</keyword>
<feature type="transmembrane region" description="Helical" evidence="9">
    <location>
        <begin position="274"/>
        <end position="295"/>
    </location>
</feature>
<feature type="transmembrane region" description="Helical" evidence="9">
    <location>
        <begin position="327"/>
        <end position="351"/>
    </location>
</feature>
<evidence type="ECO:0000256" key="4">
    <source>
        <dbReference type="ARBA" id="ARBA00022475"/>
    </source>
</evidence>
<reference evidence="10 11" key="1">
    <citation type="submission" date="2019-08" db="EMBL/GenBank/DDBJ databases">
        <authorList>
            <person name="Guy L."/>
        </authorList>
    </citation>
    <scope>NUCLEOTIDE SEQUENCE [LARGE SCALE GENOMIC DNA]</scope>
    <source>
        <strain evidence="10 11">SGT-108</strain>
    </source>
</reference>
<dbReference type="EMBL" id="LR699119">
    <property type="protein sequence ID" value="VVC75797.1"/>
    <property type="molecule type" value="Genomic_DNA"/>
</dbReference>
<dbReference type="InterPro" id="IPR030923">
    <property type="entry name" value="LptG"/>
</dbReference>
<evidence type="ECO:0000313" key="10">
    <source>
        <dbReference type="EMBL" id="VVC75797.1"/>
    </source>
</evidence>
<keyword evidence="6 9" id="KW-1133">Transmembrane helix</keyword>
<evidence type="ECO:0000256" key="2">
    <source>
        <dbReference type="ARBA" id="ARBA00004651"/>
    </source>
</evidence>
<evidence type="ECO:0000256" key="1">
    <source>
        <dbReference type="ARBA" id="ARBA00002265"/>
    </source>
</evidence>
<evidence type="ECO:0000313" key="11">
    <source>
        <dbReference type="Proteomes" id="UP000324194"/>
    </source>
</evidence>
<evidence type="ECO:0000256" key="8">
    <source>
        <dbReference type="ARBA" id="ARBA00026081"/>
    </source>
</evidence>
<dbReference type="OrthoDB" id="9776227at2"/>
<protein>
    <submittedName>
        <fullName evidence="10">Lipopolysaccharide export system permease protein LptG</fullName>
    </submittedName>
</protein>
<dbReference type="PANTHER" id="PTHR33529:SF2">
    <property type="entry name" value="LIPOPOLYSACCHARIDE EXPORT SYSTEM PERMEASE PROTEIN LPTG"/>
    <property type="match status" value="1"/>
</dbReference>
<evidence type="ECO:0000256" key="9">
    <source>
        <dbReference type="SAM" id="Phobius"/>
    </source>
</evidence>